<keyword evidence="9" id="KW-1185">Reference proteome</keyword>
<dbReference type="PROSITE" id="PS00687">
    <property type="entry name" value="ALDEHYDE_DEHYDR_GLU"/>
    <property type="match status" value="1"/>
</dbReference>
<dbReference type="InterPro" id="IPR016161">
    <property type="entry name" value="Ald_DH/histidinol_DH"/>
</dbReference>
<dbReference type="PROSITE" id="PS00070">
    <property type="entry name" value="ALDEHYDE_DEHYDR_CYS"/>
    <property type="match status" value="1"/>
</dbReference>
<dbReference type="AlphaFoldDB" id="A0A4U0W386"/>
<dbReference type="InterPro" id="IPR016163">
    <property type="entry name" value="Ald_DH_C"/>
</dbReference>
<comment type="similarity">
    <text evidence="1 6">Belongs to the aldehyde dehydrogenase family.</text>
</comment>
<comment type="catalytic activity">
    <reaction evidence="4">
        <text>an aldehyde + NAD(+) + H2O = a carboxylate + NADH + 2 H(+)</text>
        <dbReference type="Rhea" id="RHEA:16185"/>
        <dbReference type="ChEBI" id="CHEBI:15377"/>
        <dbReference type="ChEBI" id="CHEBI:15378"/>
        <dbReference type="ChEBI" id="CHEBI:17478"/>
        <dbReference type="ChEBI" id="CHEBI:29067"/>
        <dbReference type="ChEBI" id="CHEBI:57540"/>
        <dbReference type="ChEBI" id="CHEBI:57945"/>
        <dbReference type="EC" id="1.2.1.3"/>
    </reaction>
</comment>
<dbReference type="InterPro" id="IPR016162">
    <property type="entry name" value="Ald_DH_N"/>
</dbReference>
<dbReference type="OrthoDB" id="310895at2759"/>
<dbReference type="InterPro" id="IPR029510">
    <property type="entry name" value="Ald_DH_CS_GLU"/>
</dbReference>
<dbReference type="CDD" id="cd07098">
    <property type="entry name" value="ALDH_F15-22"/>
    <property type="match status" value="1"/>
</dbReference>
<dbReference type="EMBL" id="NAJN01002165">
    <property type="protein sequence ID" value="TKA56548.1"/>
    <property type="molecule type" value="Genomic_DNA"/>
</dbReference>
<dbReference type="Pfam" id="PF00171">
    <property type="entry name" value="Aldedh"/>
    <property type="match status" value="1"/>
</dbReference>
<accession>A0A4U0W386</accession>
<keyword evidence="2 6" id="KW-0560">Oxidoreductase</keyword>
<evidence type="ECO:0000256" key="5">
    <source>
        <dbReference type="PROSITE-ProRule" id="PRU10007"/>
    </source>
</evidence>
<dbReference type="EC" id="1.2.1.3" evidence="3"/>
<dbReference type="Gene3D" id="3.40.309.10">
    <property type="entry name" value="Aldehyde Dehydrogenase, Chain A, domain 2"/>
    <property type="match status" value="1"/>
</dbReference>
<dbReference type="FunFam" id="3.40.605.10:FF:000014">
    <property type="entry name" value="aldehyde dehydrogenase 22A1"/>
    <property type="match status" value="1"/>
</dbReference>
<protein>
    <recommendedName>
        <fullName evidence="3">aldehyde dehydrogenase (NAD(+))</fullName>
        <ecNumber evidence="3">1.2.1.3</ecNumber>
    </recommendedName>
</protein>
<dbReference type="STRING" id="331657.A0A4U0W386"/>
<evidence type="ECO:0000256" key="1">
    <source>
        <dbReference type="ARBA" id="ARBA00009986"/>
    </source>
</evidence>
<comment type="caution">
    <text evidence="8">The sequence shown here is derived from an EMBL/GenBank/DDBJ whole genome shotgun (WGS) entry which is preliminary data.</text>
</comment>
<proteinExistence type="inferred from homology"/>
<dbReference type="InterPro" id="IPR015590">
    <property type="entry name" value="Aldehyde_DH_dom"/>
</dbReference>
<evidence type="ECO:0000256" key="2">
    <source>
        <dbReference type="ARBA" id="ARBA00023002"/>
    </source>
</evidence>
<name>A0A4U0W386_9PEZI</name>
<dbReference type="SUPFAM" id="SSF53720">
    <property type="entry name" value="ALDH-like"/>
    <property type="match status" value="1"/>
</dbReference>
<reference evidence="8 9" key="1">
    <citation type="submission" date="2017-03" db="EMBL/GenBank/DDBJ databases">
        <title>Genomes of endolithic fungi from Antarctica.</title>
        <authorList>
            <person name="Coleine C."/>
            <person name="Masonjones S."/>
            <person name="Stajich J.E."/>
        </authorList>
    </citation>
    <scope>NUCLEOTIDE SEQUENCE [LARGE SCALE GENOMIC DNA]</scope>
    <source>
        <strain evidence="8 9">CCFEE 5187</strain>
    </source>
</reference>
<evidence type="ECO:0000313" key="9">
    <source>
        <dbReference type="Proteomes" id="UP000308768"/>
    </source>
</evidence>
<evidence type="ECO:0000313" key="8">
    <source>
        <dbReference type="EMBL" id="TKA56548.1"/>
    </source>
</evidence>
<organism evidence="8 9">
    <name type="scientific">Cryomyces minteri</name>
    <dbReference type="NCBI Taxonomy" id="331657"/>
    <lineage>
        <taxon>Eukaryota</taxon>
        <taxon>Fungi</taxon>
        <taxon>Dikarya</taxon>
        <taxon>Ascomycota</taxon>
        <taxon>Pezizomycotina</taxon>
        <taxon>Dothideomycetes</taxon>
        <taxon>Dothideomycetes incertae sedis</taxon>
        <taxon>Cryomyces</taxon>
    </lineage>
</organism>
<dbReference type="Proteomes" id="UP000308768">
    <property type="component" value="Unassembled WGS sequence"/>
</dbReference>
<dbReference type="GO" id="GO:0004029">
    <property type="term" value="F:aldehyde dehydrogenase (NAD+) activity"/>
    <property type="evidence" value="ECO:0007669"/>
    <property type="project" value="UniProtKB-EC"/>
</dbReference>
<dbReference type="Gene3D" id="3.40.605.10">
    <property type="entry name" value="Aldehyde Dehydrogenase, Chain A, domain 1"/>
    <property type="match status" value="1"/>
</dbReference>
<evidence type="ECO:0000256" key="4">
    <source>
        <dbReference type="ARBA" id="ARBA00049194"/>
    </source>
</evidence>
<evidence type="ECO:0000256" key="6">
    <source>
        <dbReference type="RuleBase" id="RU003345"/>
    </source>
</evidence>
<sequence length="584" mass="63321">MDLDFELLGPVQLSTALIVALITVYLYRRLKPCSDVAVDYDVPTPEQCRPDWKGEVLESPSLKVSGSTAIHCYCPANGKYLGIVNPATPDGIDRAIAKAQEAQKEWAKTTFGQRRRVLKTILKYVLEHQSDIARVACLDSGKTRVDASFGEILVTAEKLKWTIDHGEKALKAEKRPTNLLMMYKINEVRWEPLGVVAACVSWNYPFHNLLGPIISALFSGNAIIVKGSENTAWSSAYFTSIVTSALRACNHSPNLIQSIVCWPSVAPHLTSHPGISHITFIGSRSVAHAVCASAAKALTPVTVELGGKDAAIVLDDVRDLKKVASILMRGVFQSAGQNCIGIERVVALPKSYRGLIQLLAPRIRALRVGSALDEEEGVDVGATISDVGFDRLERLIKEAVGQGAKLLVGGRRYPHSKYPKGHYFQPTLLVDVTPSMRIAQEEVFAPIFVLMPAANVDDAISIANSTEYGLGASVFGTSTNDLDKVVEEVRVGMVSVNDFAVYYAVQLPFGGVKGSGYGRFAGEEGLRALCNTKAVCRDRFPALLSTAIPRPLDYPIQSARKAWEMCVGIVELGPVFVQTVLAAV</sequence>
<gene>
    <name evidence="8" type="ORF">B0A49_11494</name>
</gene>
<feature type="domain" description="Aldehyde dehydrogenase" evidence="7">
    <location>
        <begin position="68"/>
        <end position="535"/>
    </location>
</feature>
<dbReference type="InterPro" id="IPR016160">
    <property type="entry name" value="Ald_DH_CS_CYS"/>
</dbReference>
<evidence type="ECO:0000256" key="3">
    <source>
        <dbReference type="ARBA" id="ARBA00024226"/>
    </source>
</evidence>
<dbReference type="FunFam" id="3.40.309.10:FF:000024">
    <property type="entry name" value="Betaine aldehyde dehydrogenase"/>
    <property type="match status" value="1"/>
</dbReference>
<feature type="active site" evidence="5">
    <location>
        <position position="304"/>
    </location>
</feature>
<evidence type="ECO:0000259" key="7">
    <source>
        <dbReference type="Pfam" id="PF00171"/>
    </source>
</evidence>
<dbReference type="PANTHER" id="PTHR11699">
    <property type="entry name" value="ALDEHYDE DEHYDROGENASE-RELATED"/>
    <property type="match status" value="1"/>
</dbReference>